<reference evidence="10" key="2">
    <citation type="submission" date="2023-01" db="EMBL/GenBank/DDBJ databases">
        <title>Draft genome sequence of Maritalea porphyrae strain NBRC 107169.</title>
        <authorList>
            <person name="Sun Q."/>
            <person name="Mori K."/>
        </authorList>
    </citation>
    <scope>NUCLEOTIDE SEQUENCE</scope>
    <source>
        <strain evidence="10">NBRC 107169</strain>
    </source>
</reference>
<dbReference type="Gene3D" id="3.20.20.150">
    <property type="entry name" value="Divalent-metal-dependent TIM barrel enzymes"/>
    <property type="match status" value="1"/>
</dbReference>
<accession>A0ABQ5UNV1</accession>
<evidence type="ECO:0000313" key="11">
    <source>
        <dbReference type="Proteomes" id="UP001161405"/>
    </source>
</evidence>
<name>A0ABQ5UNV1_9HYPH</name>
<evidence type="ECO:0000256" key="1">
    <source>
        <dbReference type="ARBA" id="ARBA00001794"/>
    </source>
</evidence>
<dbReference type="Proteomes" id="UP001161405">
    <property type="component" value="Unassembled WGS sequence"/>
</dbReference>
<evidence type="ECO:0000256" key="7">
    <source>
        <dbReference type="ARBA" id="ARBA00023211"/>
    </source>
</evidence>
<comment type="caution">
    <text evidence="10">The sequence shown here is derived from an EMBL/GenBank/DDBJ whole genome shotgun (WGS) entry which is preliminary data.</text>
</comment>
<comment type="cofactor">
    <cofactor evidence="9">
        <name>Fe(2+)</name>
        <dbReference type="ChEBI" id="CHEBI:29033"/>
    </cofactor>
    <cofactor evidence="9">
        <name>Mn(2+)</name>
        <dbReference type="ChEBI" id="CHEBI:29035"/>
    </cofactor>
</comment>
<dbReference type="SUPFAM" id="SSF51658">
    <property type="entry name" value="Xylose isomerase-like"/>
    <property type="match status" value="1"/>
</dbReference>
<keyword evidence="7 9" id="KW-0464">Manganese</keyword>
<comment type="catalytic activity">
    <reaction evidence="1 9">
        <text>D-mannonate = 2-dehydro-3-deoxy-D-gluconate + H2O</text>
        <dbReference type="Rhea" id="RHEA:20097"/>
        <dbReference type="ChEBI" id="CHEBI:15377"/>
        <dbReference type="ChEBI" id="CHEBI:17767"/>
        <dbReference type="ChEBI" id="CHEBI:57990"/>
        <dbReference type="EC" id="4.2.1.8"/>
    </reaction>
</comment>
<comment type="function">
    <text evidence="2 9">Catalyzes the dehydration of D-mannonate.</text>
</comment>
<evidence type="ECO:0000256" key="2">
    <source>
        <dbReference type="ARBA" id="ARBA00002713"/>
    </source>
</evidence>
<comment type="similarity">
    <text evidence="4 9">Belongs to the mannonate dehydratase family.</text>
</comment>
<keyword evidence="8 9" id="KW-0456">Lyase</keyword>
<sequence>MRETWRWFGPLDKISLNQVRQTGASGIVTALHEVPYGDVWQTKDIETRKSEIECAGLTWDVVESVPVHESIKRGDGNLDALFSNYRQTLKNLAEVGITTICYNFMPVLDWTRTTLNAPVANGGAALRFEMAEYAAFDIFMLGRESDEHTAEIIAAATKWWESSTEAQQEKLTISIMSGLPGEYKRYDASGLADELKKWSDFTADDLRASLSRFVAEIMPTAAELGVKMCVHPDDPPRHLFGLPRIFSSQEDFDYLVGLDPHLSNGITLCTGSLGANPKNDVPAFAARFADRIHFAHLRNVAGESDGSFQESEHLDGDVDLVAVVRHLLDEEARRCETSRDDLIIPFRPDHGHELLDDSELDAHPGYPLIGRLRGLAEIRGTIAGLGYAGARA</sequence>
<dbReference type="InterPro" id="IPR004628">
    <property type="entry name" value="Man_deHydtase"/>
</dbReference>
<evidence type="ECO:0000256" key="9">
    <source>
        <dbReference type="HAMAP-Rule" id="MF_00106"/>
    </source>
</evidence>
<dbReference type="EMBL" id="BSNI01000002">
    <property type="protein sequence ID" value="GLQ16539.1"/>
    <property type="molecule type" value="Genomic_DNA"/>
</dbReference>
<evidence type="ECO:0000256" key="3">
    <source>
        <dbReference type="ARBA" id="ARBA00004892"/>
    </source>
</evidence>
<organism evidence="10 11">
    <name type="scientific">Maritalea porphyrae</name>
    <dbReference type="NCBI Taxonomy" id="880732"/>
    <lineage>
        <taxon>Bacteria</taxon>
        <taxon>Pseudomonadati</taxon>
        <taxon>Pseudomonadota</taxon>
        <taxon>Alphaproteobacteria</taxon>
        <taxon>Hyphomicrobiales</taxon>
        <taxon>Devosiaceae</taxon>
        <taxon>Maritalea</taxon>
    </lineage>
</organism>
<gene>
    <name evidence="9 10" type="primary">uxuA</name>
    <name evidence="10" type="ORF">GCM10007879_07880</name>
</gene>
<reference evidence="10" key="1">
    <citation type="journal article" date="2014" name="Int. J. Syst. Evol. Microbiol.">
        <title>Complete genome of a new Firmicutes species belonging to the dominant human colonic microbiota ('Ruminococcus bicirculans') reveals two chromosomes and a selective capacity to utilize plant glucans.</title>
        <authorList>
            <consortium name="NISC Comparative Sequencing Program"/>
            <person name="Wegmann U."/>
            <person name="Louis P."/>
            <person name="Goesmann A."/>
            <person name="Henrissat B."/>
            <person name="Duncan S.H."/>
            <person name="Flint H.J."/>
        </authorList>
    </citation>
    <scope>NUCLEOTIDE SEQUENCE</scope>
    <source>
        <strain evidence="10">NBRC 107169</strain>
    </source>
</reference>
<evidence type="ECO:0000256" key="5">
    <source>
        <dbReference type="ARBA" id="ARBA00012927"/>
    </source>
</evidence>
<evidence type="ECO:0000313" key="10">
    <source>
        <dbReference type="EMBL" id="GLQ16539.1"/>
    </source>
</evidence>
<evidence type="ECO:0000256" key="8">
    <source>
        <dbReference type="ARBA" id="ARBA00023239"/>
    </source>
</evidence>
<dbReference type="PIRSF" id="PIRSF016049">
    <property type="entry name" value="Man_dehyd"/>
    <property type="match status" value="1"/>
</dbReference>
<dbReference type="RefSeq" id="WP_284362187.1">
    <property type="nucleotide sequence ID" value="NZ_BSNI01000002.1"/>
</dbReference>
<dbReference type="HAMAP" id="MF_00106">
    <property type="entry name" value="UxuA"/>
    <property type="match status" value="1"/>
</dbReference>
<dbReference type="NCBIfam" id="TIGR00695">
    <property type="entry name" value="uxuA"/>
    <property type="match status" value="1"/>
</dbReference>
<evidence type="ECO:0000256" key="4">
    <source>
        <dbReference type="ARBA" id="ARBA00007389"/>
    </source>
</evidence>
<keyword evidence="6 9" id="KW-0408">Iron</keyword>
<dbReference type="NCBIfam" id="NF003027">
    <property type="entry name" value="PRK03906.1"/>
    <property type="match status" value="1"/>
</dbReference>
<dbReference type="EC" id="4.2.1.8" evidence="5 9"/>
<keyword evidence="11" id="KW-1185">Reference proteome</keyword>
<proteinExistence type="inferred from homology"/>
<evidence type="ECO:0000256" key="6">
    <source>
        <dbReference type="ARBA" id="ARBA00023004"/>
    </source>
</evidence>
<protein>
    <recommendedName>
        <fullName evidence="5 9">Mannonate dehydratase</fullName>
        <ecNumber evidence="5 9">4.2.1.8</ecNumber>
    </recommendedName>
    <alternativeName>
        <fullName evidence="9">D-mannonate hydro-lyase</fullName>
    </alternativeName>
</protein>
<dbReference type="PANTHER" id="PTHR30387">
    <property type="entry name" value="MANNONATE DEHYDRATASE"/>
    <property type="match status" value="1"/>
</dbReference>
<dbReference type="InterPro" id="IPR036237">
    <property type="entry name" value="Xyl_isomerase-like_sf"/>
</dbReference>
<dbReference type="Pfam" id="PF03786">
    <property type="entry name" value="UxuA"/>
    <property type="match status" value="1"/>
</dbReference>
<comment type="pathway">
    <text evidence="3 9">Carbohydrate metabolism; pentose and glucuronate interconversion.</text>
</comment>
<dbReference type="PANTHER" id="PTHR30387:SF2">
    <property type="entry name" value="MANNONATE DEHYDRATASE"/>
    <property type="match status" value="1"/>
</dbReference>